<evidence type="ECO:0000256" key="1">
    <source>
        <dbReference type="ARBA" id="ARBA00022741"/>
    </source>
</evidence>
<evidence type="ECO:0000313" key="8">
    <source>
        <dbReference type="EMBL" id="KPU43039.1"/>
    </source>
</evidence>
<proteinExistence type="inferred from homology"/>
<dbReference type="EC" id="3.6.4.13" evidence="8"/>
<feature type="domain" description="Helicase ATP-binding" evidence="6">
    <location>
        <begin position="34"/>
        <end position="206"/>
    </location>
</feature>
<accession>A0A0P8WXH6</accession>
<keyword evidence="2 5" id="KW-0378">Hydrolase</keyword>
<organism evidence="8 9">
    <name type="scientific">Oxobacter pfennigii</name>
    <dbReference type="NCBI Taxonomy" id="36849"/>
    <lineage>
        <taxon>Bacteria</taxon>
        <taxon>Bacillati</taxon>
        <taxon>Bacillota</taxon>
        <taxon>Clostridia</taxon>
        <taxon>Eubacteriales</taxon>
        <taxon>Clostridiaceae</taxon>
        <taxon>Oxobacter</taxon>
    </lineage>
</organism>
<dbReference type="GO" id="GO:0033592">
    <property type="term" value="F:RNA strand annealing activity"/>
    <property type="evidence" value="ECO:0007669"/>
    <property type="project" value="TreeGrafter"/>
</dbReference>
<dbReference type="GO" id="GO:0009409">
    <property type="term" value="P:response to cold"/>
    <property type="evidence" value="ECO:0007669"/>
    <property type="project" value="TreeGrafter"/>
</dbReference>
<dbReference type="InterPro" id="IPR000629">
    <property type="entry name" value="RNA-helicase_DEAD-box_CS"/>
</dbReference>
<evidence type="ECO:0000256" key="3">
    <source>
        <dbReference type="ARBA" id="ARBA00022806"/>
    </source>
</evidence>
<keyword evidence="3 5" id="KW-0347">Helicase</keyword>
<dbReference type="InterPro" id="IPR001650">
    <property type="entry name" value="Helicase_C-like"/>
</dbReference>
<dbReference type="SMART" id="SM00490">
    <property type="entry name" value="HELICc"/>
    <property type="match status" value="1"/>
</dbReference>
<dbReference type="GO" id="GO:0003724">
    <property type="term" value="F:RNA helicase activity"/>
    <property type="evidence" value="ECO:0007669"/>
    <property type="project" value="UniProtKB-EC"/>
</dbReference>
<dbReference type="InterPro" id="IPR027417">
    <property type="entry name" value="P-loop_NTPase"/>
</dbReference>
<sequence length="389" mass="43831">MTRTFYELGLDTFLTKALEMESIQNPTAIQEKVIPAALENKDIIGQSETGTGKTLAYLLPLFKKINTGIREIQALIVAPTHELAIQIQRQIENLAGNSGISVTSAPIIGNVNIKRQVEKLKEKPHIIVGSPGRILELIKMKKISAHTIKTIVIDEADRLLDDNNITNIKAIIKSTLKERQLMMFSATMPKRTIDAAAELMKDPEVIKIEDKEKINSGITHMYFIAEQREKIEVLRKLVHSINPDKALVFVNKSDEIEIITSKLQYHGIKAESIHGTSVKLDRKKALDDFRAGRINLLVASDIAARGLDIRGVTHIFNLDLPEEPKAYLHRAGRTGRAGEKGTSISIITEREKKYIDEYQKKFSLTVEPKVIYKGRIFDSRRRAKRISKK</sequence>
<keyword evidence="4 5" id="KW-0067">ATP-binding</keyword>
<dbReference type="Proteomes" id="UP000050326">
    <property type="component" value="Unassembled WGS sequence"/>
</dbReference>
<dbReference type="InterPro" id="IPR050547">
    <property type="entry name" value="DEAD_box_RNA_helicases"/>
</dbReference>
<dbReference type="OrthoDB" id="9805696at2"/>
<dbReference type="PROSITE" id="PS51194">
    <property type="entry name" value="HELICASE_CTER"/>
    <property type="match status" value="1"/>
</dbReference>
<protein>
    <submittedName>
        <fullName evidence="8">DEAD-box ATP-dependent RNA helicase CshA</fullName>
        <ecNumber evidence="8">3.6.4.13</ecNumber>
    </submittedName>
</protein>
<comment type="similarity">
    <text evidence="5">Belongs to the DEAD box helicase family.</text>
</comment>
<gene>
    <name evidence="8" type="primary">cshA_2</name>
    <name evidence="8" type="ORF">OXPF_32870</name>
</gene>
<dbReference type="GO" id="GO:0005840">
    <property type="term" value="C:ribosome"/>
    <property type="evidence" value="ECO:0007669"/>
    <property type="project" value="TreeGrafter"/>
</dbReference>
<dbReference type="SMART" id="SM00487">
    <property type="entry name" value="DEXDc"/>
    <property type="match status" value="1"/>
</dbReference>
<dbReference type="CDD" id="cd18787">
    <property type="entry name" value="SF2_C_DEAD"/>
    <property type="match status" value="1"/>
</dbReference>
<dbReference type="CDD" id="cd00268">
    <property type="entry name" value="DEADc"/>
    <property type="match status" value="1"/>
</dbReference>
<dbReference type="PANTHER" id="PTHR47963:SF7">
    <property type="entry name" value="ATP-DEPENDENT RNA HELICASE YFML-RELATED"/>
    <property type="match status" value="1"/>
</dbReference>
<dbReference type="InterPro" id="IPR044742">
    <property type="entry name" value="DEAD/DEAH_RhlB"/>
</dbReference>
<evidence type="ECO:0000256" key="2">
    <source>
        <dbReference type="ARBA" id="ARBA00022801"/>
    </source>
</evidence>
<name>A0A0P8WXH6_9CLOT</name>
<dbReference type="PANTHER" id="PTHR47963">
    <property type="entry name" value="DEAD-BOX ATP-DEPENDENT RNA HELICASE 47, MITOCHONDRIAL"/>
    <property type="match status" value="1"/>
</dbReference>
<dbReference type="PROSITE" id="PS51192">
    <property type="entry name" value="HELICASE_ATP_BIND_1"/>
    <property type="match status" value="1"/>
</dbReference>
<evidence type="ECO:0000259" key="7">
    <source>
        <dbReference type="PROSITE" id="PS51194"/>
    </source>
</evidence>
<comment type="caution">
    <text evidence="8">The sequence shown here is derived from an EMBL/GenBank/DDBJ whole genome shotgun (WGS) entry which is preliminary data.</text>
</comment>
<dbReference type="PATRIC" id="fig|36849.3.peg.3484"/>
<dbReference type="GO" id="GO:0005524">
    <property type="term" value="F:ATP binding"/>
    <property type="evidence" value="ECO:0007669"/>
    <property type="project" value="UniProtKB-KW"/>
</dbReference>
<evidence type="ECO:0000256" key="5">
    <source>
        <dbReference type="RuleBase" id="RU000492"/>
    </source>
</evidence>
<dbReference type="RefSeq" id="WP_054876290.1">
    <property type="nucleotide sequence ID" value="NZ_LKET01000043.1"/>
</dbReference>
<dbReference type="InterPro" id="IPR014001">
    <property type="entry name" value="Helicase_ATP-bd"/>
</dbReference>
<dbReference type="PROSITE" id="PS00039">
    <property type="entry name" value="DEAD_ATP_HELICASE"/>
    <property type="match status" value="1"/>
</dbReference>
<evidence type="ECO:0000256" key="4">
    <source>
        <dbReference type="ARBA" id="ARBA00022840"/>
    </source>
</evidence>
<dbReference type="Pfam" id="PF00270">
    <property type="entry name" value="DEAD"/>
    <property type="match status" value="1"/>
</dbReference>
<dbReference type="InterPro" id="IPR011545">
    <property type="entry name" value="DEAD/DEAH_box_helicase_dom"/>
</dbReference>
<dbReference type="AlphaFoldDB" id="A0A0P8WXH6"/>
<evidence type="ECO:0000259" key="6">
    <source>
        <dbReference type="PROSITE" id="PS51192"/>
    </source>
</evidence>
<dbReference type="Pfam" id="PF00271">
    <property type="entry name" value="Helicase_C"/>
    <property type="match status" value="1"/>
</dbReference>
<evidence type="ECO:0000313" key="9">
    <source>
        <dbReference type="Proteomes" id="UP000050326"/>
    </source>
</evidence>
<reference evidence="8 9" key="1">
    <citation type="submission" date="2015-09" db="EMBL/GenBank/DDBJ databases">
        <title>Genome sequence of Oxobacter pfennigii DSM 3222.</title>
        <authorList>
            <person name="Poehlein A."/>
            <person name="Bengelsdorf F.R."/>
            <person name="Schiel-Bengelsdorf B."/>
            <person name="Duerre P."/>
            <person name="Daniel R."/>
        </authorList>
    </citation>
    <scope>NUCLEOTIDE SEQUENCE [LARGE SCALE GENOMIC DNA]</scope>
    <source>
        <strain evidence="8 9">DSM 3222</strain>
    </source>
</reference>
<keyword evidence="1 5" id="KW-0547">Nucleotide-binding</keyword>
<dbReference type="SUPFAM" id="SSF52540">
    <property type="entry name" value="P-loop containing nucleoside triphosphate hydrolases"/>
    <property type="match status" value="1"/>
</dbReference>
<dbReference type="EMBL" id="LKET01000043">
    <property type="protein sequence ID" value="KPU43039.1"/>
    <property type="molecule type" value="Genomic_DNA"/>
</dbReference>
<dbReference type="GO" id="GO:0005829">
    <property type="term" value="C:cytosol"/>
    <property type="evidence" value="ECO:0007669"/>
    <property type="project" value="TreeGrafter"/>
</dbReference>
<keyword evidence="9" id="KW-1185">Reference proteome</keyword>
<dbReference type="STRING" id="36849.OXPF_32870"/>
<dbReference type="GO" id="GO:0016787">
    <property type="term" value="F:hydrolase activity"/>
    <property type="evidence" value="ECO:0007669"/>
    <property type="project" value="UniProtKB-KW"/>
</dbReference>
<feature type="domain" description="Helicase C-terminal" evidence="7">
    <location>
        <begin position="233"/>
        <end position="377"/>
    </location>
</feature>
<dbReference type="Gene3D" id="3.40.50.300">
    <property type="entry name" value="P-loop containing nucleotide triphosphate hydrolases"/>
    <property type="match status" value="2"/>
</dbReference>